<dbReference type="EMBL" id="LR786828">
    <property type="protein sequence ID" value="CAB3262690.1"/>
    <property type="molecule type" value="mRNA"/>
</dbReference>
<dbReference type="PANTHER" id="PTHR21616">
    <property type="entry name" value="CENTROSOME SPINDLE POLE ASSOCIATED PROTEIN"/>
    <property type="match status" value="1"/>
</dbReference>
<feature type="region of interest" description="Disordered" evidence="1">
    <location>
        <begin position="96"/>
        <end position="143"/>
    </location>
</feature>
<feature type="compositionally biased region" description="Basic and acidic residues" evidence="1">
    <location>
        <begin position="98"/>
        <end position="124"/>
    </location>
</feature>
<protein>
    <submittedName>
        <fullName evidence="2">Uncharacterized protein LOC100181873</fullName>
    </submittedName>
</protein>
<reference evidence="2" key="1">
    <citation type="submission" date="2020-04" db="EMBL/GenBank/DDBJ databases">
        <authorList>
            <person name="Neveu A P."/>
        </authorList>
    </citation>
    <scope>NUCLEOTIDE SEQUENCE</scope>
    <source>
        <tissue evidence="2">Whole embryo</tissue>
    </source>
</reference>
<proteinExistence type="evidence at transcript level"/>
<dbReference type="GO" id="GO:0000922">
    <property type="term" value="C:spindle pole"/>
    <property type="evidence" value="ECO:0007669"/>
    <property type="project" value="InterPro"/>
</dbReference>
<dbReference type="AlphaFoldDB" id="A0A6F9DI33"/>
<dbReference type="PANTHER" id="PTHR21616:SF3">
    <property type="match status" value="1"/>
</dbReference>
<evidence type="ECO:0000256" key="1">
    <source>
        <dbReference type="SAM" id="MobiDB-lite"/>
    </source>
</evidence>
<evidence type="ECO:0000313" key="2">
    <source>
        <dbReference type="EMBL" id="CAB3262690.1"/>
    </source>
</evidence>
<dbReference type="GO" id="GO:0005874">
    <property type="term" value="C:microtubule"/>
    <property type="evidence" value="ECO:0007669"/>
    <property type="project" value="InterPro"/>
</dbReference>
<dbReference type="InterPro" id="IPR026708">
    <property type="entry name" value="CSPP1"/>
</dbReference>
<dbReference type="GO" id="GO:0032467">
    <property type="term" value="P:positive regulation of cytokinesis"/>
    <property type="evidence" value="ECO:0007669"/>
    <property type="project" value="InterPro"/>
</dbReference>
<sequence length="536" mass="61791">MSDHRYQGYLYNLREPRYPVTGPIGLKEVTKTYPLKSSLVKGMPVLPPQPGSGFLHGSPTIGKFTETDRKEQRNNIRLLEKTSAEFRKLQRQQLERQQFTEEHRQVKDAQEKQKKQEKQDDLKLLKNYNPFGKPGFGAPRGSDKPNLIMTKSLQAKDGVGIVREETKRDLPRQLPPDKRPRIQRYEDDRMRRYRVDKKTAHKYKTELDALIDVKKQQAKLLDGIDKKREEQMVDYDPFGKPGAGAPNIDDSGNIMMFRKHRFASPEKVPEKAKANDDNPWLKLGQPTKREKLRFPRAGDHGIYEFVDPEIENEGFSRKHVGGGGEPLVDKSGEIRTKRAGLLTTIHGARRTENITKVATPENVRETGKLSPWGRPGAGAPLKDSEGEIVKNTKGRIQYESLGYSKREEENMGLAKKLYRDDLQKGIEQQRQIRDEEKGYMRLPPGDVPSWFSKGKVGRPKRDPVTGIIVPQKRIMSDVTAQKFNIDRPRDAEKYYQDLQRMAGERYKKRMEEKQRLIQQDIKPFPYRVVAPWAIDA</sequence>
<gene>
    <name evidence="2" type="primary">LOC100181873</name>
</gene>
<accession>A0A6F9DI33</accession>
<name>A0A6F9DI33_9ASCI</name>
<feature type="region of interest" description="Disordered" evidence="1">
    <location>
        <begin position="362"/>
        <end position="384"/>
    </location>
</feature>
<dbReference type="GO" id="GO:0005813">
    <property type="term" value="C:centrosome"/>
    <property type="evidence" value="ECO:0007669"/>
    <property type="project" value="InterPro"/>
</dbReference>
<organism evidence="2">
    <name type="scientific">Phallusia mammillata</name>
    <dbReference type="NCBI Taxonomy" id="59560"/>
    <lineage>
        <taxon>Eukaryota</taxon>
        <taxon>Metazoa</taxon>
        <taxon>Chordata</taxon>
        <taxon>Tunicata</taxon>
        <taxon>Ascidiacea</taxon>
        <taxon>Phlebobranchia</taxon>
        <taxon>Ascidiidae</taxon>
        <taxon>Phallusia</taxon>
    </lineage>
</organism>